<gene>
    <name evidence="7" type="ORF">CVO96_13915</name>
</gene>
<comment type="cofactor">
    <cofactor evidence="1">
        <name>FAD</name>
        <dbReference type="ChEBI" id="CHEBI:57692"/>
    </cofactor>
</comment>
<dbReference type="SUPFAM" id="SSF51905">
    <property type="entry name" value="FAD/NAD(P)-binding domain"/>
    <property type="match status" value="2"/>
</dbReference>
<evidence type="ECO:0000256" key="4">
    <source>
        <dbReference type="ARBA" id="ARBA00022827"/>
    </source>
</evidence>
<reference evidence="7 8" key="1">
    <citation type="submission" date="2018-01" db="EMBL/GenBank/DDBJ databases">
        <title>Deinococcus koreensis sp. nov., a radiation-resistant bacterium isolated from river water.</title>
        <authorList>
            <person name="Choi A."/>
        </authorList>
    </citation>
    <scope>NUCLEOTIDE SEQUENCE [LARGE SCALE GENOMIC DNA]</scope>
    <source>
        <strain evidence="7 8">SJW1-2</strain>
    </source>
</reference>
<protein>
    <recommendedName>
        <fullName evidence="6">FAD/NAD(P)-binding domain-containing protein</fullName>
    </recommendedName>
</protein>
<feature type="domain" description="FAD/NAD(P)-binding" evidence="6">
    <location>
        <begin position="6"/>
        <end position="305"/>
    </location>
</feature>
<organism evidence="7 8">
    <name type="scientific">Deinococcus koreensis</name>
    <dbReference type="NCBI Taxonomy" id="2054903"/>
    <lineage>
        <taxon>Bacteria</taxon>
        <taxon>Thermotogati</taxon>
        <taxon>Deinococcota</taxon>
        <taxon>Deinococci</taxon>
        <taxon>Deinococcales</taxon>
        <taxon>Deinococcaceae</taxon>
        <taxon>Deinococcus</taxon>
    </lineage>
</organism>
<comment type="caution">
    <text evidence="7">The sequence shown here is derived from an EMBL/GenBank/DDBJ whole genome shotgun (WGS) entry which is preliminary data.</text>
</comment>
<dbReference type="InterPro" id="IPR051169">
    <property type="entry name" value="NADH-Q_oxidoreductase"/>
</dbReference>
<evidence type="ECO:0000256" key="3">
    <source>
        <dbReference type="ARBA" id="ARBA00022630"/>
    </source>
</evidence>
<keyword evidence="3" id="KW-0285">Flavoprotein</keyword>
<comment type="similarity">
    <text evidence="2">Belongs to the NADH dehydrogenase family.</text>
</comment>
<dbReference type="Gene3D" id="3.50.50.100">
    <property type="match status" value="1"/>
</dbReference>
<keyword evidence="8" id="KW-1185">Reference proteome</keyword>
<dbReference type="InterPro" id="IPR036188">
    <property type="entry name" value="FAD/NAD-bd_sf"/>
</dbReference>
<dbReference type="Pfam" id="PF07992">
    <property type="entry name" value="Pyr_redox_2"/>
    <property type="match status" value="1"/>
</dbReference>
<dbReference type="InterPro" id="IPR023753">
    <property type="entry name" value="FAD/NAD-binding_dom"/>
</dbReference>
<dbReference type="PANTHER" id="PTHR42913:SF3">
    <property type="entry name" value="64 KDA MITOCHONDRIAL NADH DEHYDROGENASE (EUROFUNG)"/>
    <property type="match status" value="1"/>
</dbReference>
<proteinExistence type="inferred from homology"/>
<dbReference type="PANTHER" id="PTHR42913">
    <property type="entry name" value="APOPTOSIS-INDUCING FACTOR 1"/>
    <property type="match status" value="1"/>
</dbReference>
<evidence type="ECO:0000259" key="6">
    <source>
        <dbReference type="Pfam" id="PF07992"/>
    </source>
</evidence>
<accession>A0A2K3V0K3</accession>
<sequence>MSGGARVLILGGGYVGIDAYRSILRRAGGAVRRGEIRITVVNPTPFHTFHGFTGEVLGGLLGLEHTLTPLGPLLPRARLVEGTATRADLDAQTVEVALAAGGTCTLGYDHLLLGTGSRDPFERLPGLREFGWRLKDSRDMQAFRTRLEERFRSRQPTTFAVIGGGFAGVEMAAALQERLRREALPGRVHLLSSGGVLDGLSERFPGLAQHAQRSLERAGVRLHLGARATELRPGGVRLKGGPLIHADEVLFAAGISLSVLPGTEALPRDASGRLLADEFLRVRSQAAVWTGGDAAVVRRPGAPDSCPANALWAMKHGMWAGSNIALSVRGRPLKRFSYRGLGQAASLGLGNGVAELLGVPLTGWAAWALRLGFFTWYMPSKAHGARVLRDLLRLPFRAPPEVGPLPVAAD</sequence>
<evidence type="ECO:0000256" key="5">
    <source>
        <dbReference type="ARBA" id="ARBA00023002"/>
    </source>
</evidence>
<dbReference type="GO" id="GO:0019646">
    <property type="term" value="P:aerobic electron transport chain"/>
    <property type="evidence" value="ECO:0007669"/>
    <property type="project" value="TreeGrafter"/>
</dbReference>
<dbReference type="EMBL" id="PPPD01000001">
    <property type="protein sequence ID" value="PNY82310.1"/>
    <property type="molecule type" value="Genomic_DNA"/>
</dbReference>
<dbReference type="GO" id="GO:0003955">
    <property type="term" value="F:NAD(P)H dehydrogenase (quinone) activity"/>
    <property type="evidence" value="ECO:0007669"/>
    <property type="project" value="TreeGrafter"/>
</dbReference>
<dbReference type="OrthoDB" id="9781621at2"/>
<evidence type="ECO:0000313" key="8">
    <source>
        <dbReference type="Proteomes" id="UP000236379"/>
    </source>
</evidence>
<dbReference type="AlphaFoldDB" id="A0A2K3V0K3"/>
<evidence type="ECO:0000256" key="1">
    <source>
        <dbReference type="ARBA" id="ARBA00001974"/>
    </source>
</evidence>
<dbReference type="RefSeq" id="WP_103312744.1">
    <property type="nucleotide sequence ID" value="NZ_PPPD01000001.1"/>
</dbReference>
<dbReference type="PRINTS" id="PR00368">
    <property type="entry name" value="FADPNR"/>
</dbReference>
<keyword evidence="5" id="KW-0560">Oxidoreductase</keyword>
<dbReference type="Proteomes" id="UP000236379">
    <property type="component" value="Unassembled WGS sequence"/>
</dbReference>
<evidence type="ECO:0000256" key="2">
    <source>
        <dbReference type="ARBA" id="ARBA00005272"/>
    </source>
</evidence>
<name>A0A2K3V0K3_9DEIO</name>
<keyword evidence="4" id="KW-0274">FAD</keyword>
<evidence type="ECO:0000313" key="7">
    <source>
        <dbReference type="EMBL" id="PNY82310.1"/>
    </source>
</evidence>